<proteinExistence type="predicted"/>
<name>A0ABW6JT59_9BACI</name>
<evidence type="ECO:0000256" key="1">
    <source>
        <dbReference type="SAM" id="Phobius"/>
    </source>
</evidence>
<feature type="transmembrane region" description="Helical" evidence="1">
    <location>
        <begin position="34"/>
        <end position="52"/>
    </location>
</feature>
<accession>A0ABW6JT59</accession>
<comment type="caution">
    <text evidence="2">The sequence shown here is derived from an EMBL/GenBank/DDBJ whole genome shotgun (WGS) entry which is preliminary data.</text>
</comment>
<keyword evidence="3" id="KW-1185">Reference proteome</keyword>
<dbReference type="Pfam" id="PF16079">
    <property type="entry name" value="Phage_holin_5_2"/>
    <property type="match status" value="1"/>
</dbReference>
<reference evidence="2 3" key="1">
    <citation type="submission" date="2024-08" db="EMBL/GenBank/DDBJ databases">
        <title>Two novel Cytobacillus novel species.</title>
        <authorList>
            <person name="Liu G."/>
        </authorList>
    </citation>
    <scope>NUCLEOTIDE SEQUENCE [LARGE SCALE GENOMIC DNA]</scope>
    <source>
        <strain evidence="2 3">FJAT-53684</strain>
    </source>
</reference>
<organism evidence="2 3">
    <name type="scientific">Cytobacillus mangrovibacter</name>
    <dbReference type="NCBI Taxonomy" id="3299024"/>
    <lineage>
        <taxon>Bacteria</taxon>
        <taxon>Bacillati</taxon>
        <taxon>Bacillota</taxon>
        <taxon>Bacilli</taxon>
        <taxon>Bacillales</taxon>
        <taxon>Bacillaceae</taxon>
        <taxon>Cytobacillus</taxon>
    </lineage>
</organism>
<keyword evidence="1" id="KW-1133">Transmembrane helix</keyword>
<keyword evidence="1" id="KW-0472">Membrane</keyword>
<dbReference type="RefSeq" id="WP_389214451.1">
    <property type="nucleotide sequence ID" value="NZ_JBIACJ010000001.1"/>
</dbReference>
<feature type="transmembrane region" description="Helical" evidence="1">
    <location>
        <begin position="6"/>
        <end position="25"/>
    </location>
</feature>
<evidence type="ECO:0000313" key="3">
    <source>
        <dbReference type="Proteomes" id="UP001601058"/>
    </source>
</evidence>
<dbReference type="Proteomes" id="UP001601058">
    <property type="component" value="Unassembled WGS sequence"/>
</dbReference>
<evidence type="ECO:0000313" key="2">
    <source>
        <dbReference type="EMBL" id="MFE8695039.1"/>
    </source>
</evidence>
<dbReference type="EMBL" id="JBIACJ010000001">
    <property type="protein sequence ID" value="MFE8695039.1"/>
    <property type="molecule type" value="Genomic_DNA"/>
</dbReference>
<protein>
    <submittedName>
        <fullName evidence="2">Phage holin family protein</fullName>
    </submittedName>
</protein>
<sequence length="92" mass="10027">MDLLAYLNENYLMLVPALWVLGFALKQTPIIPDWMIIWIILLVSVIVGSIAFGLSFTGVINGIVAAGVAVLGHQMLKQTFLGKEGKKKKNGD</sequence>
<keyword evidence="1" id="KW-0812">Transmembrane</keyword>
<dbReference type="InterPro" id="IPR032111">
    <property type="entry name" value="Clostridium_phage_holin"/>
</dbReference>
<gene>
    <name evidence="2" type="ORF">ACFYKT_01555</name>
</gene>